<proteinExistence type="predicted"/>
<organism evidence="4 5">
    <name type="scientific">Aequorivita lipolytica</name>
    <dbReference type="NCBI Taxonomy" id="153267"/>
    <lineage>
        <taxon>Bacteria</taxon>
        <taxon>Pseudomonadati</taxon>
        <taxon>Bacteroidota</taxon>
        <taxon>Flavobacteriia</taxon>
        <taxon>Flavobacteriales</taxon>
        <taxon>Flavobacteriaceae</taxon>
        <taxon>Aequorivita</taxon>
    </lineage>
</organism>
<dbReference type="Proteomes" id="UP000321945">
    <property type="component" value="Unassembled WGS sequence"/>
</dbReference>
<evidence type="ECO:0000313" key="5">
    <source>
        <dbReference type="Proteomes" id="UP000321945"/>
    </source>
</evidence>
<evidence type="ECO:0000259" key="3">
    <source>
        <dbReference type="Pfam" id="PF18962"/>
    </source>
</evidence>
<protein>
    <submittedName>
        <fullName evidence="4">T9SS type A sorting domain-containing protein</fullName>
    </submittedName>
</protein>
<feature type="signal peptide" evidence="2">
    <location>
        <begin position="1"/>
        <end position="23"/>
    </location>
</feature>
<gene>
    <name evidence="4" type="ORF">ESV24_00410</name>
</gene>
<dbReference type="AlphaFoldDB" id="A0A5C6YTD4"/>
<keyword evidence="1 2" id="KW-0732">Signal</keyword>
<sequence>MKSFKTIFSALILCAIFQLSANAQLKTFNNSTGNNLWEDAANWSPGGVPQNSNDVLIPSGFEVNVTVGTVANGLTLEANAVLNIVTGSEFRTFGGATYAAGSIINFEGGYFSSYNFSATIDGQLNIFGADPKHLAGNILINNQMNVASGVLDLDYSGSASQFLTITSSGVMTVGDASFASAPFGGLLINEGLIQKTSGTGSFTISSTFENNDGTINIDSGSMILSYSGTLTDGIYNVNSNGFLELNGLNRYFIIGTLAGQLDGPFIVDGAGLRVFNNGENFLDFSGPAGVVWRGGALSAQAAAGTVLVNNGLINFTGTGSQQTQLAGGAVFKNEGIILFDAAANNLSIGQGSIFENRELGVITVVDGVNITGGPFINTGLIQKTTGTGTATIRTLTNNSPGILSIEIGNMDFDDNFEGDGIVTGAGSIGTKYNTEIGQTIAPGNNGVGTLTYNNLLDFEATPDCIYQLEINGTAAGTEHDVFAITNKARLFGTLDIILGYNAQLNDEFVIMTFPNRNECELPAQVTATFGNGTYTYDVVCNSDNVTLKVVNIVLGLEDNRLSKTVLYPNPTSGNFTIDLGKNYSEINTTITNILGQVITNERFVNTDTFEVNLQGSPGIYFVNLKTSEGFSETLKIIKE</sequence>
<dbReference type="InterPro" id="IPR026444">
    <property type="entry name" value="Secre_tail"/>
</dbReference>
<feature type="domain" description="Secretion system C-terminal sorting" evidence="3">
    <location>
        <begin position="566"/>
        <end position="631"/>
    </location>
</feature>
<evidence type="ECO:0000256" key="2">
    <source>
        <dbReference type="SAM" id="SignalP"/>
    </source>
</evidence>
<evidence type="ECO:0000313" key="4">
    <source>
        <dbReference type="EMBL" id="TXD70589.1"/>
    </source>
</evidence>
<dbReference type="NCBIfam" id="TIGR04183">
    <property type="entry name" value="Por_Secre_tail"/>
    <property type="match status" value="1"/>
</dbReference>
<keyword evidence="5" id="KW-1185">Reference proteome</keyword>
<accession>A0A5C6YTD4</accession>
<dbReference type="RefSeq" id="WP_111813343.1">
    <property type="nucleotide sequence ID" value="NZ_CBCRZQ010000001.1"/>
</dbReference>
<comment type="caution">
    <text evidence="4">The sequence shown here is derived from an EMBL/GenBank/DDBJ whole genome shotgun (WGS) entry which is preliminary data.</text>
</comment>
<dbReference type="Pfam" id="PF18962">
    <property type="entry name" value="Por_Secre_tail"/>
    <property type="match status" value="1"/>
</dbReference>
<name>A0A5C6YTD4_9FLAO</name>
<dbReference type="OrthoDB" id="1652165at2"/>
<evidence type="ECO:0000256" key="1">
    <source>
        <dbReference type="ARBA" id="ARBA00022729"/>
    </source>
</evidence>
<reference evidence="4 5" key="1">
    <citation type="submission" date="2019-08" db="EMBL/GenBank/DDBJ databases">
        <title>Genome of Aequorivita lipolytica Y10-2 (type strain).</title>
        <authorList>
            <person name="Bowman J.P."/>
        </authorList>
    </citation>
    <scope>NUCLEOTIDE SEQUENCE [LARGE SCALE GENOMIC DNA]</scope>
    <source>
        <strain evidence="4 5">Y10-2</strain>
    </source>
</reference>
<feature type="chain" id="PRO_5023099374" evidence="2">
    <location>
        <begin position="24"/>
        <end position="639"/>
    </location>
</feature>
<dbReference type="EMBL" id="VORU01000001">
    <property type="protein sequence ID" value="TXD70589.1"/>
    <property type="molecule type" value="Genomic_DNA"/>
</dbReference>